<evidence type="ECO:0000313" key="6">
    <source>
        <dbReference type="EMBL" id="EHG24507.1"/>
    </source>
</evidence>
<dbReference type="NCBIfam" id="TIGR01877">
    <property type="entry name" value="cas_cas6"/>
    <property type="match status" value="1"/>
</dbReference>
<keyword evidence="1" id="KW-0540">Nuclease</keyword>
<keyword evidence="2" id="KW-0255">Endonuclease</keyword>
<organism evidence="6 7">
    <name type="scientific">Selenomonas noxia F0398</name>
    <dbReference type="NCBI Taxonomy" id="702437"/>
    <lineage>
        <taxon>Bacteria</taxon>
        <taxon>Bacillati</taxon>
        <taxon>Bacillota</taxon>
        <taxon>Negativicutes</taxon>
        <taxon>Selenomonadales</taxon>
        <taxon>Selenomonadaceae</taxon>
        <taxon>Selenomonas</taxon>
    </lineage>
</organism>
<evidence type="ECO:0000256" key="4">
    <source>
        <dbReference type="ARBA" id="ARBA00023118"/>
    </source>
</evidence>
<dbReference type="Pfam" id="PF10040">
    <property type="entry name" value="CRISPR_Cas6"/>
    <property type="match status" value="1"/>
</dbReference>
<reference evidence="6 7" key="1">
    <citation type="submission" date="2011-08" db="EMBL/GenBank/DDBJ databases">
        <title>The Genome Sequence of Selenomonas noxia F0398.</title>
        <authorList>
            <consortium name="The Broad Institute Genome Sequencing Platform"/>
            <person name="Earl A."/>
            <person name="Ward D."/>
            <person name="Feldgarden M."/>
            <person name="Gevers D."/>
            <person name="Izard J."/>
            <person name="Ganesan A."/>
            <person name="Blanton J.M."/>
            <person name="Baranova O.V."/>
            <person name="Tanner A.C."/>
            <person name="Dewhirst F.E."/>
            <person name="Young S.K."/>
            <person name="Zeng Q."/>
            <person name="Gargeya S."/>
            <person name="Fitzgerald M."/>
            <person name="Haas B."/>
            <person name="Abouelleil A."/>
            <person name="Alvarado L."/>
            <person name="Arachchi H.M."/>
            <person name="Berlin A."/>
            <person name="Brown A."/>
            <person name="Chapman S.B."/>
            <person name="Chen Z."/>
            <person name="Dunbar C."/>
            <person name="Freedman E."/>
            <person name="Gearin G."/>
            <person name="Gellesch M."/>
            <person name="Goldberg J."/>
            <person name="Griggs A."/>
            <person name="Gujja S."/>
            <person name="Heiman D."/>
            <person name="Howarth C."/>
            <person name="Larson L."/>
            <person name="Lui A."/>
            <person name="MacDonald P.J.P."/>
            <person name="Montmayeur A."/>
            <person name="Murphy C."/>
            <person name="Neiman D."/>
            <person name="Pearson M."/>
            <person name="Priest M."/>
            <person name="Roberts A."/>
            <person name="Saif S."/>
            <person name="Shea T."/>
            <person name="Shenoy N."/>
            <person name="Sisk P."/>
            <person name="Stolte C."/>
            <person name="Sykes S."/>
            <person name="Wortman J."/>
            <person name="Nusbaum C."/>
            <person name="Birren B."/>
        </authorList>
    </citation>
    <scope>NUCLEOTIDE SEQUENCE [LARGE SCALE GENOMIC DNA]</scope>
    <source>
        <strain evidence="6 7">F0398</strain>
    </source>
</reference>
<dbReference type="InterPro" id="IPR010156">
    <property type="entry name" value="CRISPR-assoc_prot_Cas6"/>
</dbReference>
<keyword evidence="3" id="KW-0378">Hydrolase</keyword>
<evidence type="ECO:0000256" key="1">
    <source>
        <dbReference type="ARBA" id="ARBA00022722"/>
    </source>
</evidence>
<dbReference type="EMBL" id="ADGH01000012">
    <property type="protein sequence ID" value="EHG24507.1"/>
    <property type="molecule type" value="Genomic_DNA"/>
</dbReference>
<evidence type="ECO:0000256" key="2">
    <source>
        <dbReference type="ARBA" id="ARBA00022759"/>
    </source>
</evidence>
<keyword evidence="4" id="KW-0051">Antiviral defense</keyword>
<comment type="caution">
    <text evidence="6">The sequence shown here is derived from an EMBL/GenBank/DDBJ whole genome shotgun (WGS) entry which is preliminary data.</text>
</comment>
<dbReference type="Gene3D" id="3.30.70.1900">
    <property type="match status" value="1"/>
</dbReference>
<dbReference type="Gene3D" id="3.30.70.1890">
    <property type="match status" value="1"/>
</dbReference>
<dbReference type="InterPro" id="IPR045747">
    <property type="entry name" value="CRISPR-assoc_prot_Cas6_N_sf"/>
</dbReference>
<feature type="domain" description="CRISPR-associated protein Cas6 C-terminal" evidence="5">
    <location>
        <begin position="128"/>
        <end position="244"/>
    </location>
</feature>
<protein>
    <submittedName>
        <fullName evidence="6">CRISPR-associated protein cas6</fullName>
    </submittedName>
</protein>
<evidence type="ECO:0000256" key="3">
    <source>
        <dbReference type="ARBA" id="ARBA00022801"/>
    </source>
</evidence>
<sequence length="251" mass="28452">MLRRFEAELRLPDGARAPSSMGSILHGALIEQLPEDYADYLHTENLRPYSQSIRWDKERERVIWRIGTLDQTAGEIIGTVLQSLEHIHLRQKGYTVDVQNIQCVEERSYQDIADEYFRAETAPRGAELHFLTPTSFKQGGAYIILPESTLILQSLLARWNRFCPDIRIEEDDLAQTLAAHTRLTRYTLRSVGFSVDGYNIRGFRGQIALHFTGNDMVRRILGTLLAFAPYAGIGIKTALGMGAVETDIWKG</sequence>
<dbReference type="CDD" id="cd21141">
    <property type="entry name" value="Cas6_III-like"/>
    <property type="match status" value="1"/>
</dbReference>
<evidence type="ECO:0000259" key="5">
    <source>
        <dbReference type="Pfam" id="PF10040"/>
    </source>
</evidence>
<evidence type="ECO:0000313" key="7">
    <source>
        <dbReference type="Proteomes" id="UP000003175"/>
    </source>
</evidence>
<accession>A0ABP2MPQ6</accession>
<dbReference type="RefSeq" id="WP_006696614.1">
    <property type="nucleotide sequence ID" value="NZ_JH376859.1"/>
</dbReference>
<gene>
    <name evidence="6" type="ORF">HMPREF9432_01357</name>
</gene>
<dbReference type="Proteomes" id="UP000003175">
    <property type="component" value="Unassembled WGS sequence"/>
</dbReference>
<keyword evidence="7" id="KW-1185">Reference proteome</keyword>
<proteinExistence type="predicted"/>
<dbReference type="InterPro" id="IPR019267">
    <property type="entry name" value="CRISPR-assoc_Cas6_C"/>
</dbReference>
<name>A0ABP2MPQ6_9FIRM</name>